<dbReference type="AlphaFoldDB" id="A0A074JYL4"/>
<evidence type="ECO:0000256" key="11">
    <source>
        <dbReference type="RuleBase" id="RU003357"/>
    </source>
</evidence>
<dbReference type="InterPro" id="IPR012910">
    <property type="entry name" value="Plug_dom"/>
</dbReference>
<reference evidence="15 16" key="1">
    <citation type="journal article" date="2015" name="Antonie Van Leeuwenhoek">
        <title>Thioclava indica sp. nov., isolated from surface seawater of the Indian Ocean.</title>
        <authorList>
            <person name="Liu Y."/>
            <person name="Lai Q."/>
            <person name="Du J."/>
            <person name="Xu H."/>
            <person name="Jiang L."/>
            <person name="Shao Z."/>
        </authorList>
    </citation>
    <scope>NUCLEOTIDE SEQUENCE [LARGE SCALE GENOMIC DNA]</scope>
    <source>
        <strain evidence="15 16">DT23-4</strain>
    </source>
</reference>
<gene>
    <name evidence="15" type="ORF">DT23_12980</name>
</gene>
<dbReference type="OrthoDB" id="9760333at2"/>
<accession>A0A074JYL4</accession>
<dbReference type="PANTHER" id="PTHR30069">
    <property type="entry name" value="TONB-DEPENDENT OUTER MEMBRANE RECEPTOR"/>
    <property type="match status" value="1"/>
</dbReference>
<keyword evidence="5 12" id="KW-0732">Signal</keyword>
<dbReference type="CDD" id="cd01347">
    <property type="entry name" value="ligand_gated_channel"/>
    <property type="match status" value="1"/>
</dbReference>
<dbReference type="GO" id="GO:0015344">
    <property type="term" value="F:siderophore uptake transmembrane transporter activity"/>
    <property type="evidence" value="ECO:0007669"/>
    <property type="project" value="TreeGrafter"/>
</dbReference>
<dbReference type="InterPro" id="IPR036942">
    <property type="entry name" value="Beta-barrel_TonB_sf"/>
</dbReference>
<dbReference type="SUPFAM" id="SSF56935">
    <property type="entry name" value="Porins"/>
    <property type="match status" value="1"/>
</dbReference>
<comment type="subcellular location">
    <subcellularLocation>
        <location evidence="1 10">Cell outer membrane</location>
        <topology evidence="1 10">Multi-pass membrane protein</topology>
    </subcellularLocation>
</comment>
<dbReference type="InterPro" id="IPR037066">
    <property type="entry name" value="Plug_dom_sf"/>
</dbReference>
<evidence type="ECO:0000256" key="5">
    <source>
        <dbReference type="ARBA" id="ARBA00022729"/>
    </source>
</evidence>
<name>A0A074JYL4_9RHOB</name>
<keyword evidence="7 10" id="KW-0472">Membrane</keyword>
<dbReference type="InterPro" id="IPR039426">
    <property type="entry name" value="TonB-dep_rcpt-like"/>
</dbReference>
<feature type="chain" id="PRO_5001695207" description="TonB-dependent receptor" evidence="12">
    <location>
        <begin position="23"/>
        <end position="647"/>
    </location>
</feature>
<dbReference type="STRING" id="1353528.DT23_12980"/>
<dbReference type="Pfam" id="PF07715">
    <property type="entry name" value="Plug"/>
    <property type="match status" value="1"/>
</dbReference>
<evidence type="ECO:0000259" key="14">
    <source>
        <dbReference type="Pfam" id="PF07715"/>
    </source>
</evidence>
<keyword evidence="6 11" id="KW-0798">TonB box</keyword>
<evidence type="ECO:0000256" key="2">
    <source>
        <dbReference type="ARBA" id="ARBA00022448"/>
    </source>
</evidence>
<evidence type="ECO:0000256" key="1">
    <source>
        <dbReference type="ARBA" id="ARBA00004571"/>
    </source>
</evidence>
<feature type="domain" description="TonB-dependent receptor-like beta-barrel" evidence="13">
    <location>
        <begin position="251"/>
        <end position="621"/>
    </location>
</feature>
<evidence type="ECO:0000256" key="3">
    <source>
        <dbReference type="ARBA" id="ARBA00022452"/>
    </source>
</evidence>
<proteinExistence type="inferred from homology"/>
<keyword evidence="9 10" id="KW-0998">Cell outer membrane</keyword>
<evidence type="ECO:0000256" key="8">
    <source>
        <dbReference type="ARBA" id="ARBA00023170"/>
    </source>
</evidence>
<evidence type="ECO:0000256" key="10">
    <source>
        <dbReference type="PROSITE-ProRule" id="PRU01360"/>
    </source>
</evidence>
<dbReference type="GO" id="GO:0009279">
    <property type="term" value="C:cell outer membrane"/>
    <property type="evidence" value="ECO:0007669"/>
    <property type="project" value="UniProtKB-SubCell"/>
</dbReference>
<evidence type="ECO:0008006" key="17">
    <source>
        <dbReference type="Google" id="ProtNLM"/>
    </source>
</evidence>
<dbReference type="RefSeq" id="WP_038129367.1">
    <property type="nucleotide sequence ID" value="NZ_AUNB01000017.1"/>
</dbReference>
<evidence type="ECO:0000256" key="7">
    <source>
        <dbReference type="ARBA" id="ARBA00023136"/>
    </source>
</evidence>
<keyword evidence="8" id="KW-0675">Receptor</keyword>
<sequence>MKTTHLTAALLLSTTLTTPALAQDSQPYALDEIVVYYGALEPRSDSKTAQSVTVLSKADLERSGDTRLTSIFAMTPGVSILTRGPIGTQTGLSIRGVSQNYIKVRVDGIDVSDPSGPQTAFDFGRLNSLNYERVEILRGSQSALYGGQAVGGVISLDTPRPSREGISQGYTLEAGSRASLNAAYNLGWKRGEDELSMQLSKIRTSGYSIAEARDGNSEADGYHSERISARGQTRLENGVLIGFSAFAQNSYGELDPQYVFESLASPSVNIADGISYDDFGKSQQRGARVFAQFDAAGWNHKIDASYYTIERQTYFHNLGADYDPVTYAVIGSSDKYSNYLFSGKRRTASWVAARDLAAGRLSLGLDYRHEEFSQGGYSAYGPISAGATQETTGVFGEYDVTLAPRADLVVSLRHDHNSRYGDFTTGRMGLTWKLADDLLLRGAIGTGYRGPSGYELYGPYGDTTLHPEKSVSYDLGLQKNWGETSLRGTLFRVETRDLIVYNGMNYLQTSGKTVRQGIELEAKGKISPRFGYTLSYTYIDPQNPTDLGYGSSWSQTFGRNNFSASLDAEISNRLNGAMVLRHVADRAPINGTAMEDYTLVDAKLNYDLGEGKQLYLRVENLLDEQYQQFPGYGTAGRTAYVGLRAAF</sequence>
<dbReference type="Gene3D" id="2.40.170.20">
    <property type="entry name" value="TonB-dependent receptor, beta-barrel domain"/>
    <property type="match status" value="1"/>
</dbReference>
<keyword evidence="3 10" id="KW-1134">Transmembrane beta strand</keyword>
<dbReference type="eggNOG" id="COG4206">
    <property type="taxonomic scope" value="Bacteria"/>
</dbReference>
<comment type="caution">
    <text evidence="15">The sequence shown here is derived from an EMBL/GenBank/DDBJ whole genome shotgun (WGS) entry which is preliminary data.</text>
</comment>
<keyword evidence="4 10" id="KW-0812">Transmembrane</keyword>
<evidence type="ECO:0000313" key="15">
    <source>
        <dbReference type="EMBL" id="KEO60628.1"/>
    </source>
</evidence>
<dbReference type="GO" id="GO:0044718">
    <property type="term" value="P:siderophore transmembrane transport"/>
    <property type="evidence" value="ECO:0007669"/>
    <property type="project" value="TreeGrafter"/>
</dbReference>
<feature type="signal peptide" evidence="12">
    <location>
        <begin position="1"/>
        <end position="22"/>
    </location>
</feature>
<evidence type="ECO:0000259" key="13">
    <source>
        <dbReference type="Pfam" id="PF00593"/>
    </source>
</evidence>
<keyword evidence="16" id="KW-1185">Reference proteome</keyword>
<dbReference type="InterPro" id="IPR000531">
    <property type="entry name" value="Beta-barrel_TonB"/>
</dbReference>
<dbReference type="PROSITE" id="PS52016">
    <property type="entry name" value="TONB_DEPENDENT_REC_3"/>
    <property type="match status" value="1"/>
</dbReference>
<keyword evidence="2 10" id="KW-0813">Transport</keyword>
<dbReference type="Proteomes" id="UP000027471">
    <property type="component" value="Unassembled WGS sequence"/>
</dbReference>
<evidence type="ECO:0000256" key="12">
    <source>
        <dbReference type="SAM" id="SignalP"/>
    </source>
</evidence>
<feature type="domain" description="TonB-dependent receptor plug" evidence="14">
    <location>
        <begin position="46"/>
        <end position="153"/>
    </location>
</feature>
<dbReference type="Pfam" id="PF00593">
    <property type="entry name" value="TonB_dep_Rec_b-barrel"/>
    <property type="match status" value="1"/>
</dbReference>
<comment type="similarity">
    <text evidence="10 11">Belongs to the TonB-dependent receptor family.</text>
</comment>
<dbReference type="EMBL" id="AUNB01000017">
    <property type="protein sequence ID" value="KEO60628.1"/>
    <property type="molecule type" value="Genomic_DNA"/>
</dbReference>
<protein>
    <recommendedName>
        <fullName evidence="17">TonB-dependent receptor</fullName>
    </recommendedName>
</protein>
<dbReference type="PANTHER" id="PTHR30069:SF29">
    <property type="entry name" value="HEMOGLOBIN AND HEMOGLOBIN-HAPTOGLOBIN-BINDING PROTEIN 1-RELATED"/>
    <property type="match status" value="1"/>
</dbReference>
<organism evidence="15 16">
    <name type="scientific">Thioclava indica</name>
    <dbReference type="NCBI Taxonomy" id="1353528"/>
    <lineage>
        <taxon>Bacteria</taxon>
        <taxon>Pseudomonadati</taxon>
        <taxon>Pseudomonadota</taxon>
        <taxon>Alphaproteobacteria</taxon>
        <taxon>Rhodobacterales</taxon>
        <taxon>Paracoccaceae</taxon>
        <taxon>Thioclava</taxon>
    </lineage>
</organism>
<evidence type="ECO:0000256" key="9">
    <source>
        <dbReference type="ARBA" id="ARBA00023237"/>
    </source>
</evidence>
<dbReference type="Gene3D" id="2.170.130.10">
    <property type="entry name" value="TonB-dependent receptor, plug domain"/>
    <property type="match status" value="1"/>
</dbReference>
<evidence type="ECO:0000313" key="16">
    <source>
        <dbReference type="Proteomes" id="UP000027471"/>
    </source>
</evidence>
<evidence type="ECO:0000256" key="6">
    <source>
        <dbReference type="ARBA" id="ARBA00023077"/>
    </source>
</evidence>
<evidence type="ECO:0000256" key="4">
    <source>
        <dbReference type="ARBA" id="ARBA00022692"/>
    </source>
</evidence>